<evidence type="ECO:0000313" key="7">
    <source>
        <dbReference type="Proteomes" id="UP001165489"/>
    </source>
</evidence>
<gene>
    <name evidence="4 6" type="primary">recO</name>
    <name evidence="6" type="ORF">MM239_12140</name>
</gene>
<keyword evidence="1 4" id="KW-0227">DNA damage</keyword>
<evidence type="ECO:0000256" key="1">
    <source>
        <dbReference type="ARBA" id="ARBA00022763"/>
    </source>
</evidence>
<dbReference type="InterPro" id="IPR022572">
    <property type="entry name" value="DNA_rep/recomb_RecO_N"/>
</dbReference>
<dbReference type="SUPFAM" id="SSF50249">
    <property type="entry name" value="Nucleic acid-binding proteins"/>
    <property type="match status" value="1"/>
</dbReference>
<name>A0ABS9V1C3_9BACT</name>
<dbReference type="PANTHER" id="PTHR33991">
    <property type="entry name" value="DNA REPAIR PROTEIN RECO"/>
    <property type="match status" value="1"/>
</dbReference>
<dbReference type="InterPro" id="IPR003717">
    <property type="entry name" value="RecO"/>
</dbReference>
<comment type="caution">
    <text evidence="6">The sequence shown here is derived from an EMBL/GenBank/DDBJ whole genome shotgun (WGS) entry which is preliminary data.</text>
</comment>
<accession>A0ABS9V1C3</accession>
<reference evidence="6" key="1">
    <citation type="submission" date="2022-03" db="EMBL/GenBank/DDBJ databases">
        <title>De novo assembled genomes of Belliella spp. (Cyclobacteriaceae) strains.</title>
        <authorList>
            <person name="Szabo A."/>
            <person name="Korponai K."/>
            <person name="Felfoldi T."/>
        </authorList>
    </citation>
    <scope>NUCLEOTIDE SEQUENCE</scope>
    <source>
        <strain evidence="6">DSM 111904</strain>
    </source>
</reference>
<evidence type="ECO:0000313" key="6">
    <source>
        <dbReference type="EMBL" id="MCH7410149.1"/>
    </source>
</evidence>
<organism evidence="6 7">
    <name type="scientific">Belliella filtrata</name>
    <dbReference type="NCBI Taxonomy" id="2923435"/>
    <lineage>
        <taxon>Bacteria</taxon>
        <taxon>Pseudomonadati</taxon>
        <taxon>Bacteroidota</taxon>
        <taxon>Cytophagia</taxon>
        <taxon>Cytophagales</taxon>
        <taxon>Cyclobacteriaceae</taxon>
        <taxon>Belliella</taxon>
    </lineage>
</organism>
<dbReference type="InterPro" id="IPR037278">
    <property type="entry name" value="ARFGAP/RecO"/>
</dbReference>
<dbReference type="Proteomes" id="UP001165489">
    <property type="component" value="Unassembled WGS sequence"/>
</dbReference>
<sequence>MLKKTRGIVISYIRYKETSIIVKIFTREIGLKSYIVNGVRSAKSKNKMALYQPLTLLDLVLYDKESSSLNRISEAKLSFPYRTIPFDFMKSGIAMFVAEAINKSIYENYHNEMLFDFLESALVHLDEESVKLSNFPICFLLEMSKYLGFAPEDGKAFFEELTHEIKSPQTLLAEMDALGLMLQDPFDVQLQIPSTVRKALLDHLLVFYSLHLEDHSPWNSVKVLRQMIL</sequence>
<keyword evidence="3 4" id="KW-0234">DNA repair</keyword>
<keyword evidence="7" id="KW-1185">Reference proteome</keyword>
<dbReference type="HAMAP" id="MF_00201">
    <property type="entry name" value="RecO"/>
    <property type="match status" value="1"/>
</dbReference>
<evidence type="ECO:0000256" key="2">
    <source>
        <dbReference type="ARBA" id="ARBA00023172"/>
    </source>
</evidence>
<dbReference type="Pfam" id="PF02565">
    <property type="entry name" value="RecO_C"/>
    <property type="match status" value="1"/>
</dbReference>
<dbReference type="Gene3D" id="2.40.50.140">
    <property type="entry name" value="Nucleic acid-binding proteins"/>
    <property type="match status" value="1"/>
</dbReference>
<dbReference type="SUPFAM" id="SSF57863">
    <property type="entry name" value="ArfGap/RecO-like zinc finger"/>
    <property type="match status" value="1"/>
</dbReference>
<dbReference type="PANTHER" id="PTHR33991:SF1">
    <property type="entry name" value="DNA REPAIR PROTEIN RECO"/>
    <property type="match status" value="1"/>
</dbReference>
<evidence type="ECO:0000256" key="3">
    <source>
        <dbReference type="ARBA" id="ARBA00023204"/>
    </source>
</evidence>
<dbReference type="RefSeq" id="WP_241348515.1">
    <property type="nucleotide sequence ID" value="NZ_JAKZGP010000030.1"/>
</dbReference>
<dbReference type="NCBIfam" id="TIGR00613">
    <property type="entry name" value="reco"/>
    <property type="match status" value="1"/>
</dbReference>
<dbReference type="Pfam" id="PF11967">
    <property type="entry name" value="RecO_N"/>
    <property type="match status" value="1"/>
</dbReference>
<evidence type="ECO:0000259" key="5">
    <source>
        <dbReference type="Pfam" id="PF11967"/>
    </source>
</evidence>
<keyword evidence="2 4" id="KW-0233">DNA recombination</keyword>
<comment type="similarity">
    <text evidence="4">Belongs to the RecO family.</text>
</comment>
<proteinExistence type="inferred from homology"/>
<dbReference type="EMBL" id="JAKZGP010000030">
    <property type="protein sequence ID" value="MCH7410149.1"/>
    <property type="molecule type" value="Genomic_DNA"/>
</dbReference>
<protein>
    <recommendedName>
        <fullName evidence="4">DNA repair protein RecO</fullName>
    </recommendedName>
    <alternativeName>
        <fullName evidence="4">Recombination protein O</fullName>
    </alternativeName>
</protein>
<evidence type="ECO:0000256" key="4">
    <source>
        <dbReference type="HAMAP-Rule" id="MF_00201"/>
    </source>
</evidence>
<comment type="function">
    <text evidence="4">Involved in DNA repair and RecF pathway recombination.</text>
</comment>
<dbReference type="InterPro" id="IPR012340">
    <property type="entry name" value="NA-bd_OB-fold"/>
</dbReference>
<feature type="domain" description="DNA replication/recombination mediator RecO N-terminal" evidence="5">
    <location>
        <begin position="1"/>
        <end position="78"/>
    </location>
</feature>